<organism evidence="2 3">
    <name type="scientific">Naegleria lovaniensis</name>
    <name type="common">Amoeba</name>
    <dbReference type="NCBI Taxonomy" id="51637"/>
    <lineage>
        <taxon>Eukaryota</taxon>
        <taxon>Discoba</taxon>
        <taxon>Heterolobosea</taxon>
        <taxon>Tetramitia</taxon>
        <taxon>Eutetramitia</taxon>
        <taxon>Vahlkampfiidae</taxon>
        <taxon>Naegleria</taxon>
    </lineage>
</organism>
<dbReference type="RefSeq" id="XP_044555961.1">
    <property type="nucleotide sequence ID" value="XM_044693403.1"/>
</dbReference>
<sequence length="329" mass="37400">MQLYGTILIAFLLILVVAQTAHQRENPLGISLQFHQVRDEEDPYYHQGRIIFNNAPVEDPEELGKIFITKTPPPHVSADFEARSVECSTVINNLDATIFDKSTQGYAQCRKLTECMYTYCKQELNVLIGYLNQETFLLDVPNGKSPINTAFEKIETVLSKSIPNYKSENALLLLSCDANSKNQNKPILAANGNVYKNPCAAALEDAPQPYTEMSLERIPPDLHPIDSNRIPNKRILLRHYLQIAVKIVRFLSNYLKDHCLFSTEIRVLQQAEQQLELALNELLSYNVEGVLETGSDSRRVAIPIRDLELSREIVQRLKDMLMQVVKMLV</sequence>
<keyword evidence="1" id="KW-0732">Signal</keyword>
<evidence type="ECO:0000256" key="1">
    <source>
        <dbReference type="SAM" id="SignalP"/>
    </source>
</evidence>
<feature type="signal peptide" evidence="1">
    <location>
        <begin position="1"/>
        <end position="23"/>
    </location>
</feature>
<dbReference type="AlphaFoldDB" id="A0AA88H8G6"/>
<protein>
    <submittedName>
        <fullName evidence="2">Uncharacterized protein</fullName>
    </submittedName>
</protein>
<dbReference type="Proteomes" id="UP000816034">
    <property type="component" value="Unassembled WGS sequence"/>
</dbReference>
<proteinExistence type="predicted"/>
<accession>A0AA88H8G6</accession>
<keyword evidence="3" id="KW-1185">Reference proteome</keyword>
<evidence type="ECO:0000313" key="2">
    <source>
        <dbReference type="EMBL" id="KAG2394067.1"/>
    </source>
</evidence>
<name>A0AA88H8G6_NAELO</name>
<reference evidence="2 3" key="1">
    <citation type="journal article" date="2018" name="BMC Genomics">
        <title>The genome of Naegleria lovaniensis, the basis for a comparative approach to unravel pathogenicity factors of the human pathogenic amoeba N. fowleri.</title>
        <authorList>
            <person name="Liechti N."/>
            <person name="Schurch N."/>
            <person name="Bruggmann R."/>
            <person name="Wittwer M."/>
        </authorList>
    </citation>
    <scope>NUCLEOTIDE SEQUENCE [LARGE SCALE GENOMIC DNA]</scope>
    <source>
        <strain evidence="2 3">ATCC 30569</strain>
    </source>
</reference>
<dbReference type="EMBL" id="PYSW02000001">
    <property type="protein sequence ID" value="KAG2394067.1"/>
    <property type="molecule type" value="Genomic_DNA"/>
</dbReference>
<dbReference type="GeneID" id="68096286"/>
<comment type="caution">
    <text evidence="2">The sequence shown here is derived from an EMBL/GenBank/DDBJ whole genome shotgun (WGS) entry which is preliminary data.</text>
</comment>
<evidence type="ECO:0000313" key="3">
    <source>
        <dbReference type="Proteomes" id="UP000816034"/>
    </source>
</evidence>
<gene>
    <name evidence="2" type="ORF">C9374_003831</name>
</gene>
<feature type="chain" id="PRO_5041670981" evidence="1">
    <location>
        <begin position="24"/>
        <end position="329"/>
    </location>
</feature>